<comment type="caution">
    <text evidence="3">The sequence shown here is derived from an EMBL/GenBank/DDBJ whole genome shotgun (WGS) entry which is preliminary data.</text>
</comment>
<proteinExistence type="predicted"/>
<keyword evidence="2" id="KW-1133">Transmembrane helix</keyword>
<evidence type="ECO:0008006" key="5">
    <source>
        <dbReference type="Google" id="ProtNLM"/>
    </source>
</evidence>
<organism evidence="3 4">
    <name type="scientific">Panaeolus cyanescens</name>
    <dbReference type="NCBI Taxonomy" id="181874"/>
    <lineage>
        <taxon>Eukaryota</taxon>
        <taxon>Fungi</taxon>
        <taxon>Dikarya</taxon>
        <taxon>Basidiomycota</taxon>
        <taxon>Agaricomycotina</taxon>
        <taxon>Agaricomycetes</taxon>
        <taxon>Agaricomycetidae</taxon>
        <taxon>Agaricales</taxon>
        <taxon>Agaricineae</taxon>
        <taxon>Galeropsidaceae</taxon>
        <taxon>Panaeolus</taxon>
    </lineage>
</organism>
<dbReference type="InParanoid" id="A0A409YGI1"/>
<feature type="compositionally biased region" description="Basic and acidic residues" evidence="1">
    <location>
        <begin position="172"/>
        <end position="191"/>
    </location>
</feature>
<dbReference type="Proteomes" id="UP000284842">
    <property type="component" value="Unassembled WGS sequence"/>
</dbReference>
<keyword evidence="2" id="KW-0472">Membrane</keyword>
<accession>A0A409YGI1</accession>
<feature type="transmembrane region" description="Helical" evidence="2">
    <location>
        <begin position="96"/>
        <end position="118"/>
    </location>
</feature>
<protein>
    <recommendedName>
        <fullName evidence="5">Mid2 domain-containing protein</fullName>
    </recommendedName>
</protein>
<gene>
    <name evidence="3" type="ORF">CVT24_011226</name>
</gene>
<evidence type="ECO:0000256" key="2">
    <source>
        <dbReference type="SAM" id="Phobius"/>
    </source>
</evidence>
<sequence length="226" mass="24624">MAQVKAQNHELRQLDTVSTFLPTAASVSGIVHPTATATDDLPSTLVYNTAAPNIQPVPLATTTVPDTTQSSPTFTSSINNITGSNAAQAQTNRVPIVAIGSSVAVIVILLVLFMVFDIRKQRRGRGKMKSEAAESPQESEHDTNHLLVPRPYTKDPELTTSNDLNSRPEPASVRDDERSRESQVEEVEAREQPPPYRWGEVNNTPDARSARGTLRASTVPPSYKTR</sequence>
<reference evidence="3 4" key="1">
    <citation type="journal article" date="2018" name="Evol. Lett.">
        <title>Horizontal gene cluster transfer increased hallucinogenic mushroom diversity.</title>
        <authorList>
            <person name="Reynolds H.T."/>
            <person name="Vijayakumar V."/>
            <person name="Gluck-Thaler E."/>
            <person name="Korotkin H.B."/>
            <person name="Matheny P.B."/>
            <person name="Slot J.C."/>
        </authorList>
    </citation>
    <scope>NUCLEOTIDE SEQUENCE [LARGE SCALE GENOMIC DNA]</scope>
    <source>
        <strain evidence="3 4">2629</strain>
    </source>
</reference>
<keyword evidence="2" id="KW-0812">Transmembrane</keyword>
<dbReference type="AlphaFoldDB" id="A0A409YGI1"/>
<feature type="compositionally biased region" description="Basic and acidic residues" evidence="1">
    <location>
        <begin position="128"/>
        <end position="144"/>
    </location>
</feature>
<evidence type="ECO:0000313" key="3">
    <source>
        <dbReference type="EMBL" id="PPR02092.1"/>
    </source>
</evidence>
<dbReference type="EMBL" id="NHTK01001190">
    <property type="protein sequence ID" value="PPR02092.1"/>
    <property type="molecule type" value="Genomic_DNA"/>
</dbReference>
<keyword evidence="4" id="KW-1185">Reference proteome</keyword>
<feature type="region of interest" description="Disordered" evidence="1">
    <location>
        <begin position="123"/>
        <end position="226"/>
    </location>
</feature>
<name>A0A409YGI1_9AGAR</name>
<evidence type="ECO:0000313" key="4">
    <source>
        <dbReference type="Proteomes" id="UP000284842"/>
    </source>
</evidence>
<evidence type="ECO:0000256" key="1">
    <source>
        <dbReference type="SAM" id="MobiDB-lite"/>
    </source>
</evidence>